<evidence type="ECO:0008006" key="4">
    <source>
        <dbReference type="Google" id="ProtNLM"/>
    </source>
</evidence>
<keyword evidence="3" id="KW-1185">Reference proteome</keyword>
<comment type="caution">
    <text evidence="2">The sequence shown here is derived from an EMBL/GenBank/DDBJ whole genome shotgun (WGS) entry which is preliminary data.</text>
</comment>
<dbReference type="PROSITE" id="PS51257">
    <property type="entry name" value="PROKAR_LIPOPROTEIN"/>
    <property type="match status" value="1"/>
</dbReference>
<reference evidence="2 3" key="1">
    <citation type="submission" date="2019-09" db="EMBL/GenBank/DDBJ databases">
        <title>Actinomadura physcomitrii sp. nov., a novel actinomycete isolated from moss [Physcomitrium sphaericum (Ludw) Fuernr].</title>
        <authorList>
            <person name="Liu C."/>
            <person name="Zhuang X."/>
        </authorList>
    </citation>
    <scope>NUCLEOTIDE SEQUENCE [LARGE SCALE GENOMIC DNA]</scope>
    <source>
        <strain evidence="2 3">CYP1-1B</strain>
    </source>
</reference>
<name>A0A6L3W3S8_9ACTN</name>
<organism evidence="2 3">
    <name type="scientific">Actinomadura montaniterrae</name>
    <dbReference type="NCBI Taxonomy" id="1803903"/>
    <lineage>
        <taxon>Bacteria</taxon>
        <taxon>Bacillati</taxon>
        <taxon>Actinomycetota</taxon>
        <taxon>Actinomycetes</taxon>
        <taxon>Streptosporangiales</taxon>
        <taxon>Thermomonosporaceae</taxon>
        <taxon>Actinomadura</taxon>
    </lineage>
</organism>
<dbReference type="Proteomes" id="UP000483004">
    <property type="component" value="Unassembled WGS sequence"/>
</dbReference>
<proteinExistence type="predicted"/>
<dbReference type="OrthoDB" id="3626511at2"/>
<dbReference type="RefSeq" id="WP_151540561.1">
    <property type="nucleotide sequence ID" value="NZ_WBMR01000032.1"/>
</dbReference>
<dbReference type="AlphaFoldDB" id="A0A6L3W3S8"/>
<sequence>MRKPSGRAGRALAMAATAAAVIAAAAGCGVRPTSVLSAGSMPVADGRASTITVYLVKDRALYPAVRPGLPGHPYLALAQLGVPVTSEERRAGLYTDVRPQEISVTQDGPPGTLTVWVDDPGPRGLRPGPGSRWPRLALAQVACTAQAVPGVKGVLLEAPDEASGHDRVPLDCGDFADLR</sequence>
<accession>A0A6L3W3S8</accession>
<protein>
    <recommendedName>
        <fullName evidence="4">GerMN domain-containing protein</fullName>
    </recommendedName>
</protein>
<feature type="chain" id="PRO_5026746829" description="GerMN domain-containing protein" evidence="1">
    <location>
        <begin position="26"/>
        <end position="179"/>
    </location>
</feature>
<keyword evidence="1" id="KW-0732">Signal</keyword>
<gene>
    <name evidence="2" type="ORF">F9B16_14455</name>
</gene>
<feature type="signal peptide" evidence="1">
    <location>
        <begin position="1"/>
        <end position="25"/>
    </location>
</feature>
<dbReference type="EMBL" id="WBMR01000032">
    <property type="protein sequence ID" value="KAB2382304.1"/>
    <property type="molecule type" value="Genomic_DNA"/>
</dbReference>
<evidence type="ECO:0000256" key="1">
    <source>
        <dbReference type="SAM" id="SignalP"/>
    </source>
</evidence>
<evidence type="ECO:0000313" key="3">
    <source>
        <dbReference type="Proteomes" id="UP000483004"/>
    </source>
</evidence>
<evidence type="ECO:0000313" key="2">
    <source>
        <dbReference type="EMBL" id="KAB2382304.1"/>
    </source>
</evidence>